<organism evidence="3 4">
    <name type="scientific">Rufibacter glacialis</name>
    <dbReference type="NCBI Taxonomy" id="1259555"/>
    <lineage>
        <taxon>Bacteria</taxon>
        <taxon>Pseudomonadati</taxon>
        <taxon>Bacteroidota</taxon>
        <taxon>Cytophagia</taxon>
        <taxon>Cytophagales</taxon>
        <taxon>Hymenobacteraceae</taxon>
        <taxon>Rufibacter</taxon>
    </lineage>
</organism>
<dbReference type="GO" id="GO:0016817">
    <property type="term" value="F:hydrolase activity, acting on acid anhydrides"/>
    <property type="evidence" value="ECO:0007669"/>
    <property type="project" value="InterPro"/>
</dbReference>
<reference evidence="3 4" key="2">
    <citation type="submission" date="2019-09" db="EMBL/GenBank/DDBJ databases">
        <title>A bacterium isolated from glacier soil.</title>
        <authorList>
            <person name="Liu Q."/>
        </authorList>
    </citation>
    <scope>NUCLEOTIDE SEQUENCE [LARGE SCALE GENOMIC DNA]</scope>
    <source>
        <strain evidence="3 4">MDT1-10-3</strain>
    </source>
</reference>
<evidence type="ECO:0000259" key="1">
    <source>
        <dbReference type="Pfam" id="PF08707"/>
    </source>
</evidence>
<evidence type="ECO:0000259" key="2">
    <source>
        <dbReference type="Pfam" id="PF08800"/>
    </source>
</evidence>
<evidence type="ECO:0000313" key="4">
    <source>
        <dbReference type="Proteomes" id="UP000323866"/>
    </source>
</evidence>
<sequence length="310" mass="35242">MDKGILSAHIPFVPEMGRDRTGNSILDVEVSCFANYGTATDPKTVNLLDWLSCGAYAKEVKKIRVTDDKQVRDSLKGRLPAITPSGTFTYRSEKDLISHSGLIQFDIDLKENTHLDNFYDLKRQIANIPNVAYCGLSVSGHGFWGLIPIAFRERHREHFEALRKTFLQLGITIDVKPRNIASLRGYSYDEEAYFNHSAAVFARYESFQKEKPNPYSGKPGSHDSQVKDRVELRITALEGKGIDVTSSYAAWFEVGCSLAAEFGEEGRCYFHRVSQFHPKYSSTRTDRLYDSCLRGSYTYTIATFFKYCKR</sequence>
<evidence type="ECO:0000313" key="3">
    <source>
        <dbReference type="EMBL" id="KAA6434703.1"/>
    </source>
</evidence>
<dbReference type="Proteomes" id="UP000323866">
    <property type="component" value="Unassembled WGS sequence"/>
</dbReference>
<dbReference type="Pfam" id="PF08800">
    <property type="entry name" value="BT4734-like_N"/>
    <property type="match status" value="1"/>
</dbReference>
<dbReference type="OrthoDB" id="9801888at2"/>
<dbReference type="EMBL" id="VKKZ01000020">
    <property type="protein sequence ID" value="KAA6434703.1"/>
    <property type="molecule type" value="Genomic_DNA"/>
</dbReference>
<feature type="domain" description="Primase C-terminal 2" evidence="1">
    <location>
        <begin position="244"/>
        <end position="308"/>
    </location>
</feature>
<dbReference type="InterPro" id="IPR014907">
    <property type="entry name" value="BT4734-like_N"/>
</dbReference>
<reference evidence="3 4" key="1">
    <citation type="submission" date="2019-07" db="EMBL/GenBank/DDBJ databases">
        <authorList>
            <person name="Qu J.-H."/>
        </authorList>
    </citation>
    <scope>NUCLEOTIDE SEQUENCE [LARGE SCALE GENOMIC DNA]</scope>
    <source>
        <strain evidence="3 4">MDT1-10-3</strain>
    </source>
</reference>
<gene>
    <name evidence="3" type="ORF">FOE74_11025</name>
</gene>
<dbReference type="Pfam" id="PF08707">
    <property type="entry name" value="PriCT_2"/>
    <property type="match status" value="1"/>
</dbReference>
<dbReference type="InterPro" id="IPR014819">
    <property type="entry name" value="PriCT_2"/>
</dbReference>
<name>A0A5M8QIV8_9BACT</name>
<proteinExistence type="predicted"/>
<protein>
    <submittedName>
        <fullName evidence="3">Uncharacterized protein</fullName>
    </submittedName>
</protein>
<dbReference type="AlphaFoldDB" id="A0A5M8QIV8"/>
<feature type="domain" description="BT4734-like N-terminal" evidence="2">
    <location>
        <begin position="75"/>
        <end position="194"/>
    </location>
</feature>
<comment type="caution">
    <text evidence="3">The sequence shown here is derived from an EMBL/GenBank/DDBJ whole genome shotgun (WGS) entry which is preliminary data.</text>
</comment>
<accession>A0A5M8QIV8</accession>